<dbReference type="AlphaFoldDB" id="A0A2W7IFH6"/>
<dbReference type="SUPFAM" id="SSF53067">
    <property type="entry name" value="Actin-like ATPase domain"/>
    <property type="match status" value="1"/>
</dbReference>
<accession>A0A2W7IFH6</accession>
<feature type="domain" description="Gcp-like" evidence="1">
    <location>
        <begin position="32"/>
        <end position="102"/>
    </location>
</feature>
<dbReference type="InterPro" id="IPR000905">
    <property type="entry name" value="Gcp-like_dom"/>
</dbReference>
<evidence type="ECO:0000313" key="3">
    <source>
        <dbReference type="Proteomes" id="UP000249688"/>
    </source>
</evidence>
<dbReference type="InterPro" id="IPR022496">
    <property type="entry name" value="T6A_TsaB"/>
</dbReference>
<dbReference type="RefSeq" id="WP_111400607.1">
    <property type="nucleotide sequence ID" value="NZ_QKYU01000049.1"/>
</dbReference>
<evidence type="ECO:0000313" key="2">
    <source>
        <dbReference type="EMBL" id="PZW36980.1"/>
    </source>
</evidence>
<dbReference type="NCBIfam" id="TIGR03725">
    <property type="entry name" value="T6A_YeaZ"/>
    <property type="match status" value="1"/>
</dbReference>
<keyword evidence="3" id="KW-1185">Reference proteome</keyword>
<dbReference type="InterPro" id="IPR043129">
    <property type="entry name" value="ATPase_NBD"/>
</dbReference>
<dbReference type="OrthoDB" id="9809995at2"/>
<organism evidence="2 3">
    <name type="scientific">Humitalea rosea</name>
    <dbReference type="NCBI Taxonomy" id="990373"/>
    <lineage>
        <taxon>Bacteria</taxon>
        <taxon>Pseudomonadati</taxon>
        <taxon>Pseudomonadota</taxon>
        <taxon>Alphaproteobacteria</taxon>
        <taxon>Acetobacterales</taxon>
        <taxon>Roseomonadaceae</taxon>
        <taxon>Humitalea</taxon>
    </lineage>
</organism>
<dbReference type="Gene3D" id="3.30.420.40">
    <property type="match status" value="2"/>
</dbReference>
<dbReference type="Pfam" id="PF00814">
    <property type="entry name" value="TsaD"/>
    <property type="match status" value="1"/>
</dbReference>
<sequence length="218" mass="22082">MIILALDASGRQVSAALWSEGGPVRCLVEPAAQGQAALLPALVERLLTEAGHPRPDAVAAIIGPGGFTGLRVALSLAQGLAAGWEVPVIGVTLGEALAAAVPAPLRAARAVWSVTDSRRGHWFLEQVAPGQDQATAPPVSVLPEALPRPSGPIAAAGDMAPQLAARLLARGDAAVLTDCRRPDPGAIAAVAALRLAGRIPPLAAQPLYVDPPSVRPPA</sequence>
<comment type="caution">
    <text evidence="2">The sequence shown here is derived from an EMBL/GenBank/DDBJ whole genome shotgun (WGS) entry which is preliminary data.</text>
</comment>
<gene>
    <name evidence="2" type="ORF">C8P66_1495</name>
</gene>
<evidence type="ECO:0000259" key="1">
    <source>
        <dbReference type="Pfam" id="PF00814"/>
    </source>
</evidence>
<reference evidence="2 3" key="1">
    <citation type="submission" date="2018-06" db="EMBL/GenBank/DDBJ databases">
        <title>Genomic Encyclopedia of Archaeal and Bacterial Type Strains, Phase II (KMG-II): from individual species to whole genera.</title>
        <authorList>
            <person name="Goeker M."/>
        </authorList>
    </citation>
    <scope>NUCLEOTIDE SEQUENCE [LARGE SCALE GENOMIC DNA]</scope>
    <source>
        <strain evidence="2 3">DSM 24525</strain>
    </source>
</reference>
<dbReference type="GO" id="GO:0002949">
    <property type="term" value="P:tRNA threonylcarbamoyladenosine modification"/>
    <property type="evidence" value="ECO:0007669"/>
    <property type="project" value="InterPro"/>
</dbReference>
<protein>
    <submittedName>
        <fullName evidence="2">tRNA threonylcarbamoyl adenosine modification protein YeaZ</fullName>
    </submittedName>
</protein>
<dbReference type="EMBL" id="QKYU01000049">
    <property type="protein sequence ID" value="PZW36980.1"/>
    <property type="molecule type" value="Genomic_DNA"/>
</dbReference>
<proteinExistence type="predicted"/>
<dbReference type="Proteomes" id="UP000249688">
    <property type="component" value="Unassembled WGS sequence"/>
</dbReference>
<name>A0A2W7IFH6_9PROT</name>